<sequence length="92" mass="8797">MRPEELDASGGACVAAALAVPVTAPAEAVRGVEVVPGGRAGPAAAALADRWEIAVALWSADLVAFGERLAAAAGAYARGDADGAGALAGGGR</sequence>
<accession>A0A2U1FF63</accession>
<evidence type="ECO:0000313" key="1">
    <source>
        <dbReference type="EMBL" id="PVZ10818.1"/>
    </source>
</evidence>
<evidence type="ECO:0000313" key="2">
    <source>
        <dbReference type="Proteomes" id="UP000245639"/>
    </source>
</evidence>
<reference evidence="1 2" key="1">
    <citation type="submission" date="2018-04" db="EMBL/GenBank/DDBJ databases">
        <title>Genomic Encyclopedia of Type Strains, Phase IV (KMG-IV): sequencing the most valuable type-strain genomes for metagenomic binning, comparative biology and taxonomic classification.</title>
        <authorList>
            <person name="Goeker M."/>
        </authorList>
    </citation>
    <scope>NUCLEOTIDE SEQUENCE [LARGE SCALE GENOMIC DNA]</scope>
    <source>
        <strain evidence="1 2">DSM 45771</strain>
    </source>
</reference>
<dbReference type="Proteomes" id="UP000245639">
    <property type="component" value="Unassembled WGS sequence"/>
</dbReference>
<comment type="caution">
    <text evidence="1">The sequence shown here is derived from an EMBL/GenBank/DDBJ whole genome shotgun (WGS) entry which is preliminary data.</text>
</comment>
<protein>
    <recommendedName>
        <fullName evidence="3">Excreted virulence factor EspC (Type VII ESX diderm)</fullName>
    </recommendedName>
</protein>
<name>A0A2U1FF63_9PSEU</name>
<keyword evidence="2" id="KW-1185">Reference proteome</keyword>
<organism evidence="1 2">
    <name type="scientific">Actinomycetospora cinnamomea</name>
    <dbReference type="NCBI Taxonomy" id="663609"/>
    <lineage>
        <taxon>Bacteria</taxon>
        <taxon>Bacillati</taxon>
        <taxon>Actinomycetota</taxon>
        <taxon>Actinomycetes</taxon>
        <taxon>Pseudonocardiales</taxon>
        <taxon>Pseudonocardiaceae</taxon>
        <taxon>Actinomycetospora</taxon>
    </lineage>
</organism>
<dbReference type="AlphaFoldDB" id="A0A2U1FF63"/>
<proteinExistence type="predicted"/>
<gene>
    <name evidence="1" type="ORF">C8D89_10429</name>
</gene>
<dbReference type="EMBL" id="QEKW01000004">
    <property type="protein sequence ID" value="PVZ10818.1"/>
    <property type="molecule type" value="Genomic_DNA"/>
</dbReference>
<evidence type="ECO:0008006" key="3">
    <source>
        <dbReference type="Google" id="ProtNLM"/>
    </source>
</evidence>